<dbReference type="Pfam" id="PF02666">
    <property type="entry name" value="PS_Dcarbxylase"/>
    <property type="match status" value="1"/>
</dbReference>
<evidence type="ECO:0000313" key="12">
    <source>
        <dbReference type="EMBL" id="QEK39035.1"/>
    </source>
</evidence>
<dbReference type="InterPro" id="IPR033175">
    <property type="entry name" value="PSD-A"/>
</dbReference>
<keyword evidence="11" id="KW-1133">Transmembrane helix</keyword>
<keyword evidence="1" id="KW-1003">Cell membrane</keyword>
<keyword evidence="5 11" id="KW-0472">Membrane</keyword>
<evidence type="ECO:0000256" key="3">
    <source>
        <dbReference type="ARBA" id="ARBA00022793"/>
    </source>
</evidence>
<evidence type="ECO:0000256" key="11">
    <source>
        <dbReference type="SAM" id="Phobius"/>
    </source>
</evidence>
<dbReference type="OrthoDB" id="9790893at2"/>
<keyword evidence="7" id="KW-0594">Phospholipid biosynthesis</keyword>
<organism evidence="12 13">
    <name type="scientific">Candidatus Nesciobacter abundans</name>
    <dbReference type="NCBI Taxonomy" id="2601668"/>
    <lineage>
        <taxon>Bacteria</taxon>
        <taxon>Pseudomonadati</taxon>
        <taxon>Pseudomonadota</taxon>
        <taxon>Alphaproteobacteria</taxon>
        <taxon>Holosporales</taxon>
        <taxon>Holosporaceae</taxon>
        <taxon>Candidatus Nesciobacter</taxon>
    </lineage>
</organism>
<evidence type="ECO:0000256" key="9">
    <source>
        <dbReference type="ARBA" id="ARBA00023264"/>
    </source>
</evidence>
<dbReference type="KEGG" id="nabu:FZC36_01120"/>
<sequence>MVLRLKLSKQGFKAIKVCFIFLFTVFVLGYFTPILCTALILLLFRDEKRVITDPDSCLPPCDGIVESIKKDIALDSVTENEYKDKKWNKIEIKNGITDIHVCRSPIEGTVKHIYYNPGLSGEQNIFYKKRESLIIVISGKTEIIIEHVSQNSLQSVSCYVKTGDLLKIGQKYANQNLGGYVNMYLPVEHELDVLESQKLISAETVVSKLEKLHNDFLKEIQ</sequence>
<dbReference type="Proteomes" id="UP000324924">
    <property type="component" value="Chromosome"/>
</dbReference>
<evidence type="ECO:0000256" key="4">
    <source>
        <dbReference type="ARBA" id="ARBA00023098"/>
    </source>
</evidence>
<keyword evidence="9" id="KW-1208">Phospholipid metabolism</keyword>
<accession>A0A5C0UG10</accession>
<feature type="transmembrane region" description="Helical" evidence="11">
    <location>
        <begin position="20"/>
        <end position="44"/>
    </location>
</feature>
<dbReference type="PANTHER" id="PTHR35809:SF1">
    <property type="entry name" value="ARCHAETIDYLSERINE DECARBOXYLASE PROENZYME-RELATED"/>
    <property type="match status" value="1"/>
</dbReference>
<evidence type="ECO:0000313" key="13">
    <source>
        <dbReference type="Proteomes" id="UP000324924"/>
    </source>
</evidence>
<keyword evidence="6" id="KW-0865">Zymogen</keyword>
<keyword evidence="3" id="KW-0210">Decarboxylase</keyword>
<protein>
    <submittedName>
        <fullName evidence="12">Uncharacterized protein</fullName>
    </submittedName>
</protein>
<evidence type="ECO:0000256" key="5">
    <source>
        <dbReference type="ARBA" id="ARBA00023136"/>
    </source>
</evidence>
<dbReference type="InterPro" id="IPR003817">
    <property type="entry name" value="PS_Dcarbxylase"/>
</dbReference>
<keyword evidence="4" id="KW-0443">Lipid metabolism</keyword>
<evidence type="ECO:0000256" key="6">
    <source>
        <dbReference type="ARBA" id="ARBA00023145"/>
    </source>
</evidence>
<keyword evidence="8" id="KW-0456">Lyase</keyword>
<evidence type="ECO:0000256" key="1">
    <source>
        <dbReference type="ARBA" id="ARBA00022475"/>
    </source>
</evidence>
<dbReference type="GO" id="GO:0004609">
    <property type="term" value="F:phosphatidylserine decarboxylase activity"/>
    <property type="evidence" value="ECO:0007669"/>
    <property type="project" value="InterPro"/>
</dbReference>
<dbReference type="EMBL" id="CP043314">
    <property type="protein sequence ID" value="QEK39035.1"/>
    <property type="molecule type" value="Genomic_DNA"/>
</dbReference>
<keyword evidence="13" id="KW-1185">Reference proteome</keyword>
<evidence type="ECO:0000256" key="7">
    <source>
        <dbReference type="ARBA" id="ARBA00023209"/>
    </source>
</evidence>
<keyword evidence="11" id="KW-0812">Transmembrane</keyword>
<keyword evidence="10" id="KW-0670">Pyruvate</keyword>
<evidence type="ECO:0000256" key="10">
    <source>
        <dbReference type="ARBA" id="ARBA00023317"/>
    </source>
</evidence>
<dbReference type="GO" id="GO:0008654">
    <property type="term" value="P:phospholipid biosynthetic process"/>
    <property type="evidence" value="ECO:0007669"/>
    <property type="project" value="UniProtKB-KW"/>
</dbReference>
<dbReference type="AlphaFoldDB" id="A0A5C0UG10"/>
<reference evidence="12 13" key="1">
    <citation type="submission" date="2019-08" db="EMBL/GenBank/DDBJ databases">
        <title>Highly reduced genomes of protist endosymbionts show evolutionary convergence.</title>
        <authorList>
            <person name="George E."/>
            <person name="Husnik F."/>
            <person name="Tashyreva D."/>
            <person name="Prokopchuk G."/>
            <person name="Horak A."/>
            <person name="Kwong W.K."/>
            <person name="Lukes J."/>
            <person name="Keeling P.J."/>
        </authorList>
    </citation>
    <scope>NUCLEOTIDE SEQUENCE [LARGE SCALE GENOMIC DNA]</scope>
    <source>
        <strain evidence="12">1604HC</strain>
    </source>
</reference>
<evidence type="ECO:0000256" key="8">
    <source>
        <dbReference type="ARBA" id="ARBA00023239"/>
    </source>
</evidence>
<keyword evidence="2" id="KW-0444">Lipid biosynthesis</keyword>
<name>A0A5C0UG10_9PROT</name>
<evidence type="ECO:0000256" key="2">
    <source>
        <dbReference type="ARBA" id="ARBA00022516"/>
    </source>
</evidence>
<dbReference type="PANTHER" id="PTHR35809">
    <property type="entry name" value="ARCHAETIDYLSERINE DECARBOXYLASE PROENZYME-RELATED"/>
    <property type="match status" value="1"/>
</dbReference>
<gene>
    <name evidence="12" type="ORF">FZC36_01120</name>
</gene>
<proteinExistence type="predicted"/>